<keyword evidence="6" id="KW-1185">Reference proteome</keyword>
<dbReference type="InterPro" id="IPR036429">
    <property type="entry name" value="SpoA-like_sf"/>
</dbReference>
<evidence type="ECO:0000313" key="5">
    <source>
        <dbReference type="Proteomes" id="UP000295985"/>
    </source>
</evidence>
<reference evidence="3 5" key="1">
    <citation type="submission" date="2018-04" db="EMBL/GenBank/DDBJ databases">
        <title>Brenneria corticis sp.nov.</title>
        <authorList>
            <person name="Li Y."/>
        </authorList>
    </citation>
    <scope>NUCLEOTIDE SEQUENCE [LARGE SCALE GENOMIC DNA]</scope>
    <source>
        <strain evidence="3 5">LMG 2694</strain>
    </source>
</reference>
<organism evidence="3 5">
    <name type="scientific">Brenneria nigrifluens DSM 30175 = ATCC 13028</name>
    <dbReference type="NCBI Taxonomy" id="1121120"/>
    <lineage>
        <taxon>Bacteria</taxon>
        <taxon>Pseudomonadati</taxon>
        <taxon>Pseudomonadota</taxon>
        <taxon>Gammaproteobacteria</taxon>
        <taxon>Enterobacterales</taxon>
        <taxon>Pectobacteriaceae</taxon>
        <taxon>Brenneria</taxon>
    </lineage>
</organism>
<dbReference type="EMBL" id="CP034036">
    <property type="protein sequence ID" value="QCR04385.1"/>
    <property type="molecule type" value="Genomic_DNA"/>
</dbReference>
<protein>
    <submittedName>
        <fullName evidence="3">YscQ/HrcQ family type III secretion apparatus protein</fullName>
    </submittedName>
</protein>
<dbReference type="GO" id="GO:0030254">
    <property type="term" value="P:protein secretion by the type III secretion system"/>
    <property type="evidence" value="ECO:0007669"/>
    <property type="project" value="InterPro"/>
</dbReference>
<evidence type="ECO:0000259" key="2">
    <source>
        <dbReference type="Pfam" id="PF01052"/>
    </source>
</evidence>
<sequence length="401" mass="44043">MNLNSPYINSPQVRPLVLPTMRMQQARIRSALATGLSLPFIREGLAGRLHLQRVNESELTEELSPSQASGWRSDIGHVSLTNPFPVLSLLSDCPLLPVTAEDDGAAQEWYWTLYNQSLNPVLRTLFGEIYPLGLSMKEKAQKECDLKEPVAAQRHGNDSVLCAWLNVSWNGIVVRSRMRAVDAVWLKLFSLADWQRQHRALPAEMAIAMPLTLADVVLPFTALQQLQTGDIVLPNRQWFTPSGEGTLSSSTLRLRGTLQLTEHAPYTFTVTDMETVSMPPSATDTMLAAPHSDASALEFTPASDNVTENLPPLPITLHIRCGSVTMTLTELQHLANGSVLTLRDVVPGQAWLYHGDIALASGDLVDVEGRLGLQITQDFSASTPILPRSDEENSAEQELAP</sequence>
<feature type="domain" description="Flagellar motor switch protein FliN-like C-terminal" evidence="2">
    <location>
        <begin position="313"/>
        <end position="377"/>
    </location>
</feature>
<dbReference type="EMBL" id="QDKK01000038">
    <property type="protein sequence ID" value="PWC21433.1"/>
    <property type="molecule type" value="Genomic_DNA"/>
</dbReference>
<dbReference type="RefSeq" id="WP_009112550.1">
    <property type="nucleotide sequence ID" value="NZ_CP034036.1"/>
</dbReference>
<name>A0A2U1UIE8_9GAMM</name>
<dbReference type="AlphaFoldDB" id="A0A2U1UIE8"/>
<dbReference type="InterPro" id="IPR013385">
    <property type="entry name" value="T3SS_SpaO/YscQ/SpaO"/>
</dbReference>
<dbReference type="Proteomes" id="UP000303847">
    <property type="component" value="Chromosome"/>
</dbReference>
<proteinExistence type="predicted"/>
<dbReference type="NCBIfam" id="TIGR02551">
    <property type="entry name" value="SpaO_YscQ"/>
    <property type="match status" value="1"/>
</dbReference>
<dbReference type="OrthoDB" id="6516509at2"/>
<feature type="region of interest" description="Disordered" evidence="1">
    <location>
        <begin position="382"/>
        <end position="401"/>
    </location>
</feature>
<dbReference type="InterPro" id="IPR001543">
    <property type="entry name" value="FliN-like_C"/>
</dbReference>
<evidence type="ECO:0000313" key="3">
    <source>
        <dbReference type="EMBL" id="PWC21433.1"/>
    </source>
</evidence>
<dbReference type="Gene3D" id="2.30.330.10">
    <property type="entry name" value="SpoA-like"/>
    <property type="match status" value="1"/>
</dbReference>
<dbReference type="Proteomes" id="UP000295985">
    <property type="component" value="Unassembled WGS sequence"/>
</dbReference>
<evidence type="ECO:0000313" key="6">
    <source>
        <dbReference type="Proteomes" id="UP000303847"/>
    </source>
</evidence>
<dbReference type="SUPFAM" id="SSF101801">
    <property type="entry name" value="Surface presentation of antigens (SPOA)"/>
    <property type="match status" value="1"/>
</dbReference>
<gene>
    <name evidence="3" type="ORF">DDT54_19025</name>
    <name evidence="4" type="ORF">EH206_09485</name>
</gene>
<dbReference type="Pfam" id="PF01052">
    <property type="entry name" value="FliMN_C"/>
    <property type="match status" value="1"/>
</dbReference>
<reference evidence="4 6" key="2">
    <citation type="submission" date="2018-11" db="EMBL/GenBank/DDBJ databases">
        <title>Genome sequences of Brenneria nigrifluens and Brenneria rubrifaciens.</title>
        <authorList>
            <person name="Poret-Peterson A.T."/>
            <person name="McClean A.E."/>
            <person name="Kluepfel D.A."/>
        </authorList>
    </citation>
    <scope>NUCLEOTIDE SEQUENCE [LARGE SCALE GENOMIC DNA]</scope>
    <source>
        <strain evidence="4 6">ATCC 13028</strain>
    </source>
</reference>
<evidence type="ECO:0000256" key="1">
    <source>
        <dbReference type="SAM" id="MobiDB-lite"/>
    </source>
</evidence>
<accession>A0A2U1UIE8</accession>
<evidence type="ECO:0000313" key="4">
    <source>
        <dbReference type="EMBL" id="QCR04385.1"/>
    </source>
</evidence>